<keyword evidence="6 11" id="KW-0547">Nucleotide-binding</keyword>
<dbReference type="PROSITE" id="PS00154">
    <property type="entry name" value="ATPASE_E1_E2"/>
    <property type="match status" value="1"/>
</dbReference>
<dbReference type="PRINTS" id="PR00943">
    <property type="entry name" value="CUATPASE"/>
</dbReference>
<dbReference type="Pfam" id="PF00122">
    <property type="entry name" value="E1-E2_ATPase"/>
    <property type="match status" value="1"/>
</dbReference>
<dbReference type="GO" id="GO:0005886">
    <property type="term" value="C:plasma membrane"/>
    <property type="evidence" value="ECO:0007669"/>
    <property type="project" value="UniProtKB-SubCell"/>
</dbReference>
<dbReference type="InterPro" id="IPR036163">
    <property type="entry name" value="HMA_dom_sf"/>
</dbReference>
<dbReference type="PANTHER" id="PTHR43520:SF8">
    <property type="entry name" value="P-TYPE CU(+) TRANSPORTER"/>
    <property type="match status" value="1"/>
</dbReference>
<keyword evidence="10 11" id="KW-0472">Membrane</keyword>
<evidence type="ECO:0000256" key="7">
    <source>
        <dbReference type="ARBA" id="ARBA00022840"/>
    </source>
</evidence>
<dbReference type="NCBIfam" id="TIGR01512">
    <property type="entry name" value="ATPase-IB2_Cd"/>
    <property type="match status" value="1"/>
</dbReference>
<dbReference type="PROSITE" id="PS50846">
    <property type="entry name" value="HMA_2"/>
    <property type="match status" value="2"/>
</dbReference>
<evidence type="ECO:0000256" key="1">
    <source>
        <dbReference type="ARBA" id="ARBA00004651"/>
    </source>
</evidence>
<dbReference type="GO" id="GO:0016887">
    <property type="term" value="F:ATP hydrolysis activity"/>
    <property type="evidence" value="ECO:0007669"/>
    <property type="project" value="InterPro"/>
</dbReference>
<keyword evidence="3 11" id="KW-1003">Cell membrane</keyword>
<name>A0A4R2KKE5_9RHOB</name>
<feature type="transmembrane region" description="Helical" evidence="11">
    <location>
        <begin position="446"/>
        <end position="469"/>
    </location>
</feature>
<dbReference type="Gene3D" id="3.40.1110.10">
    <property type="entry name" value="Calcium-transporting ATPase, cytoplasmic domain N"/>
    <property type="match status" value="1"/>
</dbReference>
<dbReference type="FunFam" id="2.70.150.10:FF:000020">
    <property type="entry name" value="Copper-exporting P-type ATPase A"/>
    <property type="match status" value="1"/>
</dbReference>
<dbReference type="CDD" id="cd00371">
    <property type="entry name" value="HMA"/>
    <property type="match status" value="2"/>
</dbReference>
<evidence type="ECO:0000256" key="6">
    <source>
        <dbReference type="ARBA" id="ARBA00022741"/>
    </source>
</evidence>
<dbReference type="RefSeq" id="WP_132545154.1">
    <property type="nucleotide sequence ID" value="NZ_SLWW01000009.1"/>
</dbReference>
<feature type="transmembrane region" description="Helical" evidence="11">
    <location>
        <begin position="264"/>
        <end position="281"/>
    </location>
</feature>
<dbReference type="SUPFAM" id="SSF81665">
    <property type="entry name" value="Calcium ATPase, transmembrane domain M"/>
    <property type="match status" value="1"/>
</dbReference>
<dbReference type="SUPFAM" id="SSF81653">
    <property type="entry name" value="Calcium ATPase, transduction domain A"/>
    <property type="match status" value="1"/>
</dbReference>
<dbReference type="NCBIfam" id="TIGR01494">
    <property type="entry name" value="ATPase_P-type"/>
    <property type="match status" value="1"/>
</dbReference>
<dbReference type="InterPro" id="IPR017969">
    <property type="entry name" value="Heavy-metal-associated_CS"/>
</dbReference>
<evidence type="ECO:0000256" key="11">
    <source>
        <dbReference type="RuleBase" id="RU362081"/>
    </source>
</evidence>
<evidence type="ECO:0000256" key="8">
    <source>
        <dbReference type="ARBA" id="ARBA00022967"/>
    </source>
</evidence>
<feature type="region of interest" description="Disordered" evidence="12">
    <location>
        <begin position="355"/>
        <end position="376"/>
    </location>
</feature>
<evidence type="ECO:0000256" key="3">
    <source>
        <dbReference type="ARBA" id="ARBA00022475"/>
    </source>
</evidence>
<dbReference type="Gene3D" id="2.70.150.10">
    <property type="entry name" value="Calcium-transporting ATPase, cytoplasmic transduction domain A"/>
    <property type="match status" value="1"/>
</dbReference>
<dbReference type="PRINTS" id="PR00119">
    <property type="entry name" value="CATATPASE"/>
</dbReference>
<keyword evidence="9 11" id="KW-1133">Transmembrane helix</keyword>
<evidence type="ECO:0000256" key="9">
    <source>
        <dbReference type="ARBA" id="ARBA00022989"/>
    </source>
</evidence>
<dbReference type="InterPro" id="IPR023298">
    <property type="entry name" value="ATPase_P-typ_TM_dom_sf"/>
</dbReference>
<evidence type="ECO:0000313" key="15">
    <source>
        <dbReference type="Proteomes" id="UP000295142"/>
    </source>
</evidence>
<feature type="transmembrane region" description="Helical" evidence="11">
    <location>
        <begin position="203"/>
        <end position="224"/>
    </location>
</feature>
<dbReference type="GO" id="GO:0043682">
    <property type="term" value="F:P-type divalent copper transporter activity"/>
    <property type="evidence" value="ECO:0007669"/>
    <property type="project" value="TreeGrafter"/>
</dbReference>
<keyword evidence="5 11" id="KW-0479">Metal-binding</keyword>
<accession>A0A4R2KKE5</accession>
<feature type="transmembrane region" description="Helical" evidence="11">
    <location>
        <begin position="418"/>
        <end position="440"/>
    </location>
</feature>
<keyword evidence="7 11" id="KW-0067">ATP-binding</keyword>
<dbReference type="Gene3D" id="3.40.50.1000">
    <property type="entry name" value="HAD superfamily/HAD-like"/>
    <property type="match status" value="1"/>
</dbReference>
<dbReference type="InterPro" id="IPR006121">
    <property type="entry name" value="HMA_dom"/>
</dbReference>
<dbReference type="NCBIfam" id="TIGR01511">
    <property type="entry name" value="ATPase-IB1_Cu"/>
    <property type="match status" value="1"/>
</dbReference>
<dbReference type="SFLD" id="SFLDG00002">
    <property type="entry name" value="C1.7:_P-type_atpase_like"/>
    <property type="match status" value="1"/>
</dbReference>
<dbReference type="Pfam" id="PF00403">
    <property type="entry name" value="HMA"/>
    <property type="match status" value="2"/>
</dbReference>
<dbReference type="SUPFAM" id="SSF55008">
    <property type="entry name" value="HMA, heavy metal-associated domain"/>
    <property type="match status" value="2"/>
</dbReference>
<dbReference type="OrthoDB" id="9807843at2"/>
<evidence type="ECO:0000256" key="5">
    <source>
        <dbReference type="ARBA" id="ARBA00022723"/>
    </source>
</evidence>
<dbReference type="SFLD" id="SFLDF00027">
    <property type="entry name" value="p-type_atpase"/>
    <property type="match status" value="1"/>
</dbReference>
<dbReference type="PANTHER" id="PTHR43520">
    <property type="entry name" value="ATP7, ISOFORM B"/>
    <property type="match status" value="1"/>
</dbReference>
<dbReference type="GO" id="GO:0060003">
    <property type="term" value="P:copper ion export"/>
    <property type="evidence" value="ECO:0007669"/>
    <property type="project" value="UniProtKB-ARBA"/>
</dbReference>
<evidence type="ECO:0000259" key="13">
    <source>
        <dbReference type="PROSITE" id="PS50846"/>
    </source>
</evidence>
<keyword evidence="8" id="KW-1278">Translocase</keyword>
<dbReference type="InterPro" id="IPR059000">
    <property type="entry name" value="ATPase_P-type_domA"/>
</dbReference>
<comment type="similarity">
    <text evidence="2 11">Belongs to the cation transport ATPase (P-type) (TC 3.A.3) family. Type IB subfamily.</text>
</comment>
<comment type="subcellular location">
    <subcellularLocation>
        <location evidence="1">Cell membrane</location>
        <topology evidence="1">Multi-pass membrane protein</topology>
    </subcellularLocation>
</comment>
<comment type="caution">
    <text evidence="14">The sequence shown here is derived from an EMBL/GenBank/DDBJ whole genome shotgun (WGS) entry which is preliminary data.</text>
</comment>
<dbReference type="Proteomes" id="UP000295142">
    <property type="component" value="Unassembled WGS sequence"/>
</dbReference>
<dbReference type="Gene3D" id="3.30.70.100">
    <property type="match status" value="2"/>
</dbReference>
<dbReference type="EMBL" id="SLWW01000009">
    <property type="protein sequence ID" value="TCO70498.1"/>
    <property type="molecule type" value="Genomic_DNA"/>
</dbReference>
<dbReference type="InterPro" id="IPR008250">
    <property type="entry name" value="ATPase_P-typ_transduc_dom_A_sf"/>
</dbReference>
<feature type="transmembrane region" description="Helical" evidence="11">
    <location>
        <begin position="164"/>
        <end position="183"/>
    </location>
</feature>
<dbReference type="InterPro" id="IPR001757">
    <property type="entry name" value="P_typ_ATPase"/>
</dbReference>
<organism evidence="14 15">
    <name type="scientific">Rhodovulum euryhalinum</name>
    <dbReference type="NCBI Taxonomy" id="35805"/>
    <lineage>
        <taxon>Bacteria</taxon>
        <taxon>Pseudomonadati</taxon>
        <taxon>Pseudomonadota</taxon>
        <taxon>Alphaproteobacteria</taxon>
        <taxon>Rhodobacterales</taxon>
        <taxon>Paracoccaceae</taxon>
        <taxon>Rhodovulum</taxon>
    </lineage>
</organism>
<dbReference type="InterPro" id="IPR036412">
    <property type="entry name" value="HAD-like_sf"/>
</dbReference>
<keyword evidence="4 11" id="KW-0812">Transmembrane</keyword>
<evidence type="ECO:0000256" key="12">
    <source>
        <dbReference type="SAM" id="MobiDB-lite"/>
    </source>
</evidence>
<dbReference type="GO" id="GO:0005524">
    <property type="term" value="F:ATP binding"/>
    <property type="evidence" value="ECO:0007669"/>
    <property type="project" value="UniProtKB-UniRule"/>
</dbReference>
<dbReference type="NCBIfam" id="TIGR01525">
    <property type="entry name" value="ATPase-IB_hvy"/>
    <property type="match status" value="1"/>
</dbReference>
<dbReference type="SUPFAM" id="SSF56784">
    <property type="entry name" value="HAD-like"/>
    <property type="match status" value="1"/>
</dbReference>
<feature type="domain" description="HMA" evidence="13">
    <location>
        <begin position="8"/>
        <end position="71"/>
    </location>
</feature>
<feature type="transmembrane region" description="Helical" evidence="11">
    <location>
        <begin position="758"/>
        <end position="777"/>
    </location>
</feature>
<protein>
    <submittedName>
        <fullName evidence="14">Cu+-exporting ATPase</fullName>
    </submittedName>
</protein>
<dbReference type="GO" id="GO:0055070">
    <property type="term" value="P:copper ion homeostasis"/>
    <property type="evidence" value="ECO:0007669"/>
    <property type="project" value="TreeGrafter"/>
</dbReference>
<dbReference type="InterPro" id="IPR044492">
    <property type="entry name" value="P_typ_ATPase_HD_dom"/>
</dbReference>
<dbReference type="SFLD" id="SFLDS00003">
    <property type="entry name" value="Haloacid_Dehalogenase"/>
    <property type="match status" value="1"/>
</dbReference>
<feature type="domain" description="HMA" evidence="13">
    <location>
        <begin position="73"/>
        <end position="139"/>
    </location>
</feature>
<sequence length="818" mass="82361">MDATAATTTTRLRLEGLHCAGCVRRVERALAAVPGVAAARVNLAATSAEVDHAGPVAPLVGAVEGAGFGVTRSEIALAVEGATCATCVGRIERALTAVPGVTAAAMNLASGEARATVIAGAADAAMLARAVTGAGYSATLITDATARDPGAAQEAEARSLHRRMLGAAALTLPVFVIEMGGHVMPGLREALAGLAGEQALRVLSFVLTTAVLAGPGRAFFAKGVPLLVKGAPDMNALVALGTGAAWGFSTVATFAPGLLPPGTAHVYFEAAAVIVTLILLGRTLEARAKGRTGAAIRHLMALRPDTARVVTGSGIEDRPVDALVPGDLLEIRPGERIPTDGEVVEGAGVVDESMLTGEPMPVDKAPGEPVTGGTVNGPAALRVRATRVGRDTALAQIVAMVEAAQGAKLPVQALADRVTAVFVPAVLAVAAVTVALWLIFGPTPALGLALVAGVSVLIVACPCAMGLATPTSVMVGTGRAAGMGILFRKGAALQALSGVATVAFDKTGTLTEGRPSVTEVALAAGTDRDEALRLAAALEARSEHPIARAILAVAPGELPAAEAVEALPGFGLRGRVEGAAVLVGAARLMEREGIAPGDLAAAADRFAAAGATPVLVARDGRVLAVLALADPVKATARAAIDALHRMGVKTALITGDTEATARAVAAELGIERVSAGVLPDGKVAALEALRKDGPLAFVGDGLNDAPALAAADIGIAIGTGTDVAIEAADVVLMAGDPRAVADALHVSRRTMRNIRQNLFWAFAYNTALIPVAAGLFYPLWGMLLSPMLAAGAMAASSLFVLSNALRLRRLSPVTETMR</sequence>
<dbReference type="InterPro" id="IPR027256">
    <property type="entry name" value="P-typ_ATPase_IB"/>
</dbReference>
<dbReference type="GO" id="GO:0005507">
    <property type="term" value="F:copper ion binding"/>
    <property type="evidence" value="ECO:0007669"/>
    <property type="project" value="TreeGrafter"/>
</dbReference>
<feature type="transmembrane region" description="Helical" evidence="11">
    <location>
        <begin position="783"/>
        <end position="801"/>
    </location>
</feature>
<dbReference type="InterPro" id="IPR023214">
    <property type="entry name" value="HAD_sf"/>
</dbReference>
<evidence type="ECO:0000256" key="2">
    <source>
        <dbReference type="ARBA" id="ARBA00006024"/>
    </source>
</evidence>
<feature type="transmembrane region" description="Helical" evidence="11">
    <location>
        <begin position="236"/>
        <end position="258"/>
    </location>
</feature>
<dbReference type="PROSITE" id="PS01047">
    <property type="entry name" value="HMA_1"/>
    <property type="match status" value="1"/>
</dbReference>
<dbReference type="AlphaFoldDB" id="A0A4R2KKE5"/>
<reference evidence="14 15" key="1">
    <citation type="submission" date="2019-03" db="EMBL/GenBank/DDBJ databases">
        <title>Genomic Encyclopedia of Type Strains, Phase IV (KMG-IV): sequencing the most valuable type-strain genomes for metagenomic binning, comparative biology and taxonomic classification.</title>
        <authorList>
            <person name="Goeker M."/>
        </authorList>
    </citation>
    <scope>NUCLEOTIDE SEQUENCE [LARGE SCALE GENOMIC DNA]</scope>
    <source>
        <strain evidence="14 15">DSM 4868</strain>
    </source>
</reference>
<evidence type="ECO:0000313" key="14">
    <source>
        <dbReference type="EMBL" id="TCO70498.1"/>
    </source>
</evidence>
<evidence type="ECO:0000256" key="4">
    <source>
        <dbReference type="ARBA" id="ARBA00022692"/>
    </source>
</evidence>
<dbReference type="InterPro" id="IPR018303">
    <property type="entry name" value="ATPase_P-typ_P_site"/>
</dbReference>
<dbReference type="Pfam" id="PF00702">
    <property type="entry name" value="Hydrolase"/>
    <property type="match status" value="1"/>
</dbReference>
<dbReference type="CDD" id="cd02094">
    <property type="entry name" value="P-type_ATPase_Cu-like"/>
    <property type="match status" value="1"/>
</dbReference>
<dbReference type="InterPro" id="IPR023299">
    <property type="entry name" value="ATPase_P-typ_cyto_dom_N"/>
</dbReference>
<proteinExistence type="inferred from homology"/>
<gene>
    <name evidence="14" type="ORF">EV655_10944</name>
</gene>
<keyword evidence="15" id="KW-1185">Reference proteome</keyword>
<evidence type="ECO:0000256" key="10">
    <source>
        <dbReference type="ARBA" id="ARBA00023136"/>
    </source>
</evidence>